<accession>A0AAV5A9S2</accession>
<comment type="caution">
    <text evidence="2">The sequence shown here is derived from an EMBL/GenBank/DDBJ whole genome shotgun (WGS) entry which is preliminary data.</text>
</comment>
<gene>
    <name evidence="2" type="ORF">Clacol_003625</name>
</gene>
<feature type="compositionally biased region" description="Low complexity" evidence="1">
    <location>
        <begin position="452"/>
        <end position="493"/>
    </location>
</feature>
<feature type="compositionally biased region" description="Low complexity" evidence="1">
    <location>
        <begin position="175"/>
        <end position="188"/>
    </location>
</feature>
<feature type="compositionally biased region" description="Polar residues" evidence="1">
    <location>
        <begin position="424"/>
        <end position="447"/>
    </location>
</feature>
<feature type="compositionally biased region" description="Low complexity" evidence="1">
    <location>
        <begin position="557"/>
        <end position="567"/>
    </location>
</feature>
<feature type="region of interest" description="Disordered" evidence="1">
    <location>
        <begin position="288"/>
        <end position="307"/>
    </location>
</feature>
<feature type="compositionally biased region" description="Low complexity" evidence="1">
    <location>
        <begin position="197"/>
        <end position="228"/>
    </location>
</feature>
<feature type="region of interest" description="Disordered" evidence="1">
    <location>
        <begin position="546"/>
        <end position="568"/>
    </location>
</feature>
<proteinExistence type="predicted"/>
<dbReference type="Proteomes" id="UP001050691">
    <property type="component" value="Unassembled WGS sequence"/>
</dbReference>
<feature type="compositionally biased region" description="Low complexity" evidence="1">
    <location>
        <begin position="409"/>
        <end position="423"/>
    </location>
</feature>
<evidence type="ECO:0000256" key="1">
    <source>
        <dbReference type="SAM" id="MobiDB-lite"/>
    </source>
</evidence>
<feature type="region of interest" description="Disordered" evidence="1">
    <location>
        <begin position="1"/>
        <end position="23"/>
    </location>
</feature>
<protein>
    <recommendedName>
        <fullName evidence="4">MIT domain-containing protein</fullName>
    </recommendedName>
</protein>
<evidence type="ECO:0008006" key="4">
    <source>
        <dbReference type="Google" id="ProtNLM"/>
    </source>
</evidence>
<dbReference type="AlphaFoldDB" id="A0AAV5A9S2"/>
<feature type="compositionally biased region" description="Polar residues" evidence="1">
    <location>
        <begin position="288"/>
        <end position="297"/>
    </location>
</feature>
<dbReference type="PANTHER" id="PTHR37327">
    <property type="entry name" value="CHROMOSOME 1, WHOLE GENOME SHOTGUN SEQUENCE"/>
    <property type="match status" value="1"/>
</dbReference>
<dbReference type="PANTHER" id="PTHR37327:SF1">
    <property type="entry name" value="MICROTUBULE INTERACTING AND TRANSPORT DOMAIN-CONTAINING PROTEIN"/>
    <property type="match status" value="1"/>
</dbReference>
<name>A0AAV5A9S2_9AGAM</name>
<feature type="region of interest" description="Disordered" evidence="1">
    <location>
        <begin position="145"/>
        <end position="256"/>
    </location>
</feature>
<organism evidence="2 3">
    <name type="scientific">Clathrus columnatus</name>
    <dbReference type="NCBI Taxonomy" id="1419009"/>
    <lineage>
        <taxon>Eukaryota</taxon>
        <taxon>Fungi</taxon>
        <taxon>Dikarya</taxon>
        <taxon>Basidiomycota</taxon>
        <taxon>Agaricomycotina</taxon>
        <taxon>Agaricomycetes</taxon>
        <taxon>Phallomycetidae</taxon>
        <taxon>Phallales</taxon>
        <taxon>Clathraceae</taxon>
        <taxon>Clathrus</taxon>
    </lineage>
</organism>
<feature type="region of interest" description="Disordered" evidence="1">
    <location>
        <begin position="407"/>
        <end position="523"/>
    </location>
</feature>
<dbReference type="EMBL" id="BPWL01000004">
    <property type="protein sequence ID" value="GJJ09403.1"/>
    <property type="molecule type" value="Genomic_DNA"/>
</dbReference>
<evidence type="ECO:0000313" key="3">
    <source>
        <dbReference type="Proteomes" id="UP001050691"/>
    </source>
</evidence>
<evidence type="ECO:0000313" key="2">
    <source>
        <dbReference type="EMBL" id="GJJ09403.1"/>
    </source>
</evidence>
<sequence>MVDTQPTQTQPSLRSTSTRPSSRRALTAALELAQEAVRLDSTNDDPIGAIRAYSRSVALLNEVMERVMRGEDDSGRGRHFGRPRSMVAREEEVRRLRSIHDTYADRMNILSDIYNIDPTQLLESSTNPLVPAPQLLSADSHQIHNRDIPLGTGEPTGDIISEPSRDRTATPDSTMSSSDHASLMDSSLPGFEMVHPPSMLNNNSNSHSFNSSPSTSSRHSSMSSRISVLPPPLPPPSGPLPGRPRTGSLTTIPLQPSLPKVASFPVSVSRPTSISTSEIFDTRSNLIVPSRPRGNSSAHRRTGSDNKLEALHEEGPDTELTLKVGTQSFSSLNRSYEQSVPYQTLGVEETPTSASSHTISLPPPLPSKDTLPGLPITLAIPPPASVPPMSPATPKGAPFVQSSILNQESSSTTLRSRGSSTPTVRTDSNGQHSLIINSTPSAGTISQRRTKTSTGTISSQTSSRSSTPGTVQSSPTNPSPTSQSIPTVRLPGASLPPLPSVSPGGGRHRSSSQPPRPGAINVTEMGVRPSLPHALSLNTHITIPRKPSFPSRLSSIQTPTLTTPTQLGVPQTANISSYMPSSPIPPPPPTEVMLKPYHLMALLWTTMTSKSGGFVTRRLHVPNEVWSQGGVKLSNLPDKVKVVDVLSSALEELQVAGLAFASSSSNIFLAPSCTPDDAERWLNKLDDWNAVCDSVVTSFGKKLGVGEGFVVKKNGGVPFWKVVRSMTNGKSLDSPAAYVSGLVKLFHLVQILGEHAKALLSPQLPLLYISVPIELRQALELRLKRSSEFFASVVLTFVVRDLSLLLDKYVKKGEKWLAE</sequence>
<reference evidence="2" key="1">
    <citation type="submission" date="2021-10" db="EMBL/GenBank/DDBJ databases">
        <title>De novo Genome Assembly of Clathrus columnatus (Basidiomycota, Fungi) Using Illumina and Nanopore Sequence Data.</title>
        <authorList>
            <person name="Ogiso-Tanaka E."/>
            <person name="Itagaki H."/>
            <person name="Hosoya T."/>
            <person name="Hosaka K."/>
        </authorList>
    </citation>
    <scope>NUCLEOTIDE SEQUENCE</scope>
    <source>
        <strain evidence="2">MO-923</strain>
    </source>
</reference>
<feature type="compositionally biased region" description="Pro residues" evidence="1">
    <location>
        <begin position="229"/>
        <end position="242"/>
    </location>
</feature>
<keyword evidence="3" id="KW-1185">Reference proteome</keyword>